<dbReference type="PATRIC" id="fig|472175.3.peg.588"/>
<dbReference type="OrthoDB" id="8030628at2"/>
<dbReference type="eggNOG" id="ENOG5031BV9">
    <property type="taxonomic scope" value="Bacteria"/>
</dbReference>
<protein>
    <submittedName>
        <fullName evidence="1">Uncharacterized protein</fullName>
    </submittedName>
</protein>
<keyword evidence="2" id="KW-1185">Reference proteome</keyword>
<proteinExistence type="predicted"/>
<reference evidence="1 2" key="1">
    <citation type="submission" date="2014-05" db="EMBL/GenBank/DDBJ databases">
        <title>Draft Genome Sequence of Nitratireductor basaltis Strain UMTGB225, A Marine Bacterium Isolated from Green Barrel Tunicate.</title>
        <authorList>
            <person name="Gan H.Y."/>
        </authorList>
    </citation>
    <scope>NUCLEOTIDE SEQUENCE [LARGE SCALE GENOMIC DNA]</scope>
    <source>
        <strain evidence="1 2">UMTGB225</strain>
    </source>
</reference>
<evidence type="ECO:0000313" key="1">
    <source>
        <dbReference type="EMBL" id="KFB09552.1"/>
    </source>
</evidence>
<dbReference type="Proteomes" id="UP000053675">
    <property type="component" value="Unassembled WGS sequence"/>
</dbReference>
<name>A0A084U9B6_9HYPH</name>
<dbReference type="EMBL" id="JMQM01000001">
    <property type="protein sequence ID" value="KFB09552.1"/>
    <property type="molecule type" value="Genomic_DNA"/>
</dbReference>
<sequence>MREDILKRRLTDRAQLIVAVETLLNRGMSEERIPIELSRAFYVDMDELNAVLDMMTITANTRSGSNAHSMHAG</sequence>
<accession>A0A084U9B6</accession>
<dbReference type="AlphaFoldDB" id="A0A084U9B6"/>
<organism evidence="1 2">
    <name type="scientific">Nitratireductor basaltis</name>
    <dbReference type="NCBI Taxonomy" id="472175"/>
    <lineage>
        <taxon>Bacteria</taxon>
        <taxon>Pseudomonadati</taxon>
        <taxon>Pseudomonadota</taxon>
        <taxon>Alphaproteobacteria</taxon>
        <taxon>Hyphomicrobiales</taxon>
        <taxon>Phyllobacteriaceae</taxon>
        <taxon>Nitratireductor</taxon>
    </lineage>
</organism>
<comment type="caution">
    <text evidence="1">The sequence shown here is derived from an EMBL/GenBank/DDBJ whole genome shotgun (WGS) entry which is preliminary data.</text>
</comment>
<dbReference type="RefSeq" id="WP_036479582.1">
    <property type="nucleotide sequence ID" value="NZ_JMQM01000001.1"/>
</dbReference>
<gene>
    <name evidence="1" type="ORF">EL18_00568</name>
</gene>
<evidence type="ECO:0000313" key="2">
    <source>
        <dbReference type="Proteomes" id="UP000053675"/>
    </source>
</evidence>